<dbReference type="EMBL" id="LFJN01000063">
    <property type="protein sequence ID" value="KPI34371.1"/>
    <property type="molecule type" value="Genomic_DNA"/>
</dbReference>
<dbReference type="Proteomes" id="UP000038010">
    <property type="component" value="Unassembled WGS sequence"/>
</dbReference>
<evidence type="ECO:0000313" key="3">
    <source>
        <dbReference type="Proteomes" id="UP000038010"/>
    </source>
</evidence>
<accession>A0A0N0NH79</accession>
<dbReference type="AlphaFoldDB" id="A0A0N0NH79"/>
<proteinExistence type="predicted"/>
<organism evidence="2 3">
    <name type="scientific">Cyphellophora attinorum</name>
    <dbReference type="NCBI Taxonomy" id="1664694"/>
    <lineage>
        <taxon>Eukaryota</taxon>
        <taxon>Fungi</taxon>
        <taxon>Dikarya</taxon>
        <taxon>Ascomycota</taxon>
        <taxon>Pezizomycotina</taxon>
        <taxon>Eurotiomycetes</taxon>
        <taxon>Chaetothyriomycetidae</taxon>
        <taxon>Chaetothyriales</taxon>
        <taxon>Cyphellophoraceae</taxon>
        <taxon>Cyphellophora</taxon>
    </lineage>
</organism>
<feature type="coiled-coil region" evidence="1">
    <location>
        <begin position="102"/>
        <end position="129"/>
    </location>
</feature>
<gene>
    <name evidence="2" type="ORF">AB675_4890</name>
</gene>
<reference evidence="2 3" key="1">
    <citation type="submission" date="2015-06" db="EMBL/GenBank/DDBJ databases">
        <title>Draft genome of the ant-associated black yeast Phialophora attae CBS 131958.</title>
        <authorList>
            <person name="Moreno L.F."/>
            <person name="Stielow B.J."/>
            <person name="de Hoog S."/>
            <person name="Vicente V.A."/>
            <person name="Weiss V.A."/>
            <person name="de Vries M."/>
            <person name="Cruz L.M."/>
            <person name="Souza E.M."/>
        </authorList>
    </citation>
    <scope>NUCLEOTIDE SEQUENCE [LARGE SCALE GENOMIC DNA]</scope>
    <source>
        <strain evidence="2 3">CBS 131958</strain>
    </source>
</reference>
<sequence length="163" mass="17928">MAVPWVHKTTESRLCKFCPFPTTFEYPYSAGSKCSGCGRDLAEVDPGRGSREARDAAARVFALNAARAHQERSATIPTVATEASLSQKLDHGNVDPNIAEAVQALVEEVKALKEEVRALREETQASTKENKEYVYKATKRILHEVDAVRAELPARKEGNTDQA</sequence>
<dbReference type="RefSeq" id="XP_017994334.1">
    <property type="nucleotide sequence ID" value="XM_018145058.1"/>
</dbReference>
<protein>
    <submittedName>
        <fullName evidence="2">Uncharacterized protein</fullName>
    </submittedName>
</protein>
<comment type="caution">
    <text evidence="2">The sequence shown here is derived from an EMBL/GenBank/DDBJ whole genome shotgun (WGS) entry which is preliminary data.</text>
</comment>
<keyword evidence="3" id="KW-1185">Reference proteome</keyword>
<dbReference type="VEuPathDB" id="FungiDB:AB675_4890"/>
<dbReference type="GeneID" id="28736938"/>
<evidence type="ECO:0000313" key="2">
    <source>
        <dbReference type="EMBL" id="KPI34371.1"/>
    </source>
</evidence>
<evidence type="ECO:0000256" key="1">
    <source>
        <dbReference type="SAM" id="Coils"/>
    </source>
</evidence>
<keyword evidence="1" id="KW-0175">Coiled coil</keyword>
<name>A0A0N0NH79_9EURO</name>